<dbReference type="AlphaFoldDB" id="A0A1G2JLV6"/>
<name>A0A1G2JLV6_9BACT</name>
<dbReference type="Proteomes" id="UP000178935">
    <property type="component" value="Unassembled WGS sequence"/>
</dbReference>
<comment type="caution">
    <text evidence="1">The sequence shown here is derived from an EMBL/GenBank/DDBJ whole genome shotgun (WGS) entry which is preliminary data.</text>
</comment>
<dbReference type="EMBL" id="MHPU01000031">
    <property type="protein sequence ID" value="OGZ88126.1"/>
    <property type="molecule type" value="Genomic_DNA"/>
</dbReference>
<gene>
    <name evidence="1" type="ORF">A2561_01455</name>
</gene>
<organism evidence="1 2">
    <name type="scientific">Candidatus Staskawiczbacteria bacterium RIFOXYD1_FULL_32_13</name>
    <dbReference type="NCBI Taxonomy" id="1802234"/>
    <lineage>
        <taxon>Bacteria</taxon>
        <taxon>Candidatus Staskawicziibacteriota</taxon>
    </lineage>
</organism>
<sequence>MSKKQQFLEEHNRLSSPELRADLTMLTHFREDKINIFKNDDWDLDRLRRPFIMWLTSLSDIKKEELKIEEQKRLIS</sequence>
<proteinExistence type="predicted"/>
<evidence type="ECO:0000313" key="1">
    <source>
        <dbReference type="EMBL" id="OGZ88126.1"/>
    </source>
</evidence>
<evidence type="ECO:0000313" key="2">
    <source>
        <dbReference type="Proteomes" id="UP000178935"/>
    </source>
</evidence>
<protein>
    <submittedName>
        <fullName evidence="1">Uncharacterized protein</fullName>
    </submittedName>
</protein>
<reference evidence="1 2" key="1">
    <citation type="journal article" date="2016" name="Nat. Commun.">
        <title>Thousands of microbial genomes shed light on interconnected biogeochemical processes in an aquifer system.</title>
        <authorList>
            <person name="Anantharaman K."/>
            <person name="Brown C.T."/>
            <person name="Hug L.A."/>
            <person name="Sharon I."/>
            <person name="Castelle C.J."/>
            <person name="Probst A.J."/>
            <person name="Thomas B.C."/>
            <person name="Singh A."/>
            <person name="Wilkins M.J."/>
            <person name="Karaoz U."/>
            <person name="Brodie E.L."/>
            <person name="Williams K.H."/>
            <person name="Hubbard S.S."/>
            <person name="Banfield J.F."/>
        </authorList>
    </citation>
    <scope>NUCLEOTIDE SEQUENCE [LARGE SCALE GENOMIC DNA]</scope>
</reference>
<accession>A0A1G2JLV6</accession>